<dbReference type="Gramene" id="OMO57707">
    <property type="protein sequence ID" value="OMO57707"/>
    <property type="gene ID" value="CCACVL1_25696"/>
</dbReference>
<gene>
    <name evidence="2" type="ORF">CCACVL1_25696</name>
</gene>
<organism evidence="2 3">
    <name type="scientific">Corchorus capsularis</name>
    <name type="common">Jute</name>
    <dbReference type="NCBI Taxonomy" id="210143"/>
    <lineage>
        <taxon>Eukaryota</taxon>
        <taxon>Viridiplantae</taxon>
        <taxon>Streptophyta</taxon>
        <taxon>Embryophyta</taxon>
        <taxon>Tracheophyta</taxon>
        <taxon>Spermatophyta</taxon>
        <taxon>Magnoliopsida</taxon>
        <taxon>eudicotyledons</taxon>
        <taxon>Gunneridae</taxon>
        <taxon>Pentapetalae</taxon>
        <taxon>rosids</taxon>
        <taxon>malvids</taxon>
        <taxon>Malvales</taxon>
        <taxon>Malvaceae</taxon>
        <taxon>Grewioideae</taxon>
        <taxon>Apeibeae</taxon>
        <taxon>Corchorus</taxon>
    </lineage>
</organism>
<accession>A0A1R3GI15</accession>
<keyword evidence="3" id="KW-1185">Reference proteome</keyword>
<feature type="region of interest" description="Disordered" evidence="1">
    <location>
        <begin position="45"/>
        <end position="133"/>
    </location>
</feature>
<dbReference type="AlphaFoldDB" id="A0A1R3GI15"/>
<dbReference type="EMBL" id="AWWV01014308">
    <property type="protein sequence ID" value="OMO57707.1"/>
    <property type="molecule type" value="Genomic_DNA"/>
</dbReference>
<dbReference type="Proteomes" id="UP000188268">
    <property type="component" value="Unassembled WGS sequence"/>
</dbReference>
<evidence type="ECO:0000256" key="1">
    <source>
        <dbReference type="SAM" id="MobiDB-lite"/>
    </source>
</evidence>
<protein>
    <submittedName>
        <fullName evidence="2">Endosialin</fullName>
    </submittedName>
</protein>
<evidence type="ECO:0000313" key="2">
    <source>
        <dbReference type="EMBL" id="OMO57707.1"/>
    </source>
</evidence>
<name>A0A1R3GI15_COCAP</name>
<proteinExistence type="predicted"/>
<feature type="compositionally biased region" description="Polar residues" evidence="1">
    <location>
        <begin position="71"/>
        <end position="90"/>
    </location>
</feature>
<sequence>MGLKGEKKIRHLLNHSKKVSKNYGSVAISSARVADKAANRRALLTVLDKPPLPSIPPPTSPDSPKPAKPSQTPTLGSPLPHQQNPSSNLIKLNLEPIEAHQNRIHRPSSPDGSAAKKALIPTYKNPRYPPSNP</sequence>
<comment type="caution">
    <text evidence="2">The sequence shown here is derived from an EMBL/GenBank/DDBJ whole genome shotgun (WGS) entry which is preliminary data.</text>
</comment>
<reference evidence="2 3" key="1">
    <citation type="submission" date="2013-09" db="EMBL/GenBank/DDBJ databases">
        <title>Corchorus capsularis genome sequencing.</title>
        <authorList>
            <person name="Alam M."/>
            <person name="Haque M.S."/>
            <person name="Islam M.S."/>
            <person name="Emdad E.M."/>
            <person name="Islam M.M."/>
            <person name="Ahmed B."/>
            <person name="Halim A."/>
            <person name="Hossen Q.M.M."/>
            <person name="Hossain M.Z."/>
            <person name="Ahmed R."/>
            <person name="Khan M.M."/>
            <person name="Islam R."/>
            <person name="Rashid M.M."/>
            <person name="Khan S.A."/>
            <person name="Rahman M.S."/>
            <person name="Alam M."/>
        </authorList>
    </citation>
    <scope>NUCLEOTIDE SEQUENCE [LARGE SCALE GENOMIC DNA]</scope>
    <source>
        <strain evidence="3">cv. CVL-1</strain>
        <tissue evidence="2">Whole seedling</tissue>
    </source>
</reference>
<feature type="compositionally biased region" description="Pro residues" evidence="1">
    <location>
        <begin position="50"/>
        <end position="67"/>
    </location>
</feature>
<evidence type="ECO:0000313" key="3">
    <source>
        <dbReference type="Proteomes" id="UP000188268"/>
    </source>
</evidence>